<organism evidence="4 5">
    <name type="scientific">Lottia gigantea</name>
    <name type="common">Giant owl limpet</name>
    <dbReference type="NCBI Taxonomy" id="225164"/>
    <lineage>
        <taxon>Eukaryota</taxon>
        <taxon>Metazoa</taxon>
        <taxon>Spiralia</taxon>
        <taxon>Lophotrochozoa</taxon>
        <taxon>Mollusca</taxon>
        <taxon>Gastropoda</taxon>
        <taxon>Patellogastropoda</taxon>
        <taxon>Lottioidea</taxon>
        <taxon>Lottiidae</taxon>
        <taxon>Lottia</taxon>
    </lineage>
</organism>
<dbReference type="STRING" id="225164.V4CB95"/>
<evidence type="ECO:0000313" key="4">
    <source>
        <dbReference type="EMBL" id="ESO99114.1"/>
    </source>
</evidence>
<dbReference type="AlphaFoldDB" id="V4CB95"/>
<name>V4CB95_LOTGI</name>
<dbReference type="InterPro" id="IPR002035">
    <property type="entry name" value="VWF_A"/>
</dbReference>
<dbReference type="CDD" id="cd00198">
    <property type="entry name" value="vWFA"/>
    <property type="match status" value="1"/>
</dbReference>
<dbReference type="OrthoDB" id="10021899at2759"/>
<dbReference type="EMBL" id="KB201131">
    <property type="protein sequence ID" value="ESO99114.1"/>
    <property type="molecule type" value="Genomic_DNA"/>
</dbReference>
<evidence type="ECO:0000313" key="5">
    <source>
        <dbReference type="Proteomes" id="UP000030746"/>
    </source>
</evidence>
<dbReference type="PROSITE" id="PS50234">
    <property type="entry name" value="VWFA"/>
    <property type="match status" value="1"/>
</dbReference>
<evidence type="ECO:0000259" key="3">
    <source>
        <dbReference type="PROSITE" id="PS50234"/>
    </source>
</evidence>
<gene>
    <name evidence="4" type="ORF">LOTGIDRAFT_238844</name>
</gene>
<dbReference type="HOGENOM" id="CLU_005812_0_1_1"/>
<keyword evidence="2" id="KW-0732">Signal</keyword>
<dbReference type="GeneID" id="20250888"/>
<keyword evidence="1" id="KW-0472">Membrane</keyword>
<dbReference type="SUPFAM" id="SSF53300">
    <property type="entry name" value="vWA-like"/>
    <property type="match status" value="1"/>
</dbReference>
<sequence>MFDWNYANLILCWLILPTVDSIRLVDNGYEEVVINIGKNVIEDPNILKRLENYLTVTSQALFTATRQRIYFRKITIVIPQTWSHSSLYANAKDSETEHAQILIDTENPAYGHAPYVKQYAECGSPGLYIHLTPEYLLNYEVTFRWGLPGKTLAHEWAHLRWGLFDEYPIDPQDSPFYRYAGQWHPTRCTTEVEGILKNENRKEGCLVDLFTGKPSASCKFFPRIKQNKAVASIMFMQYLESVVEFCDDAYSSPVHLRHNNLAPNRQNRLCNYRSAWEVMKKHPDFRSTHKSLPRGFDTTPTFRYVQVRPRRRVLVLDTSGSMSGSSLKILRQAATNFIMNSIETGSSLGIVEFNTAATTLSPLVRISSRADRELLINRLPKTATGKTSIGGGLLKAIQALLHSKSGVGGTLILITDGQENESPWITDIKPSLLKQGVMVHALAYGQKAETGISALADETGGRTFFFSGQRQSTLVDSLAAMVMPQTSEGFESPVTVVSDTQILDRATPYKGTFHIDSSLGKDTILTFMHEDPIDVIIRGPNNTEIKVRDISSSLDNDITGGLLQVPLHGNALTGVWTYEIHPWRTGTQVSISVTSQPPVEDGSTSIQTKSWISKTELQFNPKEMFVVFSEVRRGNAPVLGAQVYATFEGPKSTSSFFTLKDNGIGSDLISGDGIYSAYILAKDLQGNGRYNMKITVIGKSNSTKFVTRGNRSGALAVGETFSAPNFDQELAPVDDFERISSAGEFRVEGFPQSLADIADVIAPSRITDLLIEEFDQDTGRTSLRWTAVGNDMDRGKAHRYYIHTSHDFAKIRENIDETNVITDVHVILGSLDDPKEPGEFETIILNIPPAGNNTIFVAVRTGDEHGNVADVSNIVTLSYTTDIAVKWDKQTEAYSIYYLKTIIPAVGGFILMLVVVTCCCLCWTKRESHEKRMARKKAMALESVAFDACDETSMNYKTDGRYPARFHEDRETWD</sequence>
<protein>
    <recommendedName>
        <fullName evidence="3">VWFA domain-containing protein</fullName>
    </recommendedName>
</protein>
<feature type="domain" description="VWFA" evidence="3">
    <location>
        <begin position="311"/>
        <end position="482"/>
    </location>
</feature>
<accession>V4CB95</accession>
<dbReference type="InterPro" id="IPR013642">
    <property type="entry name" value="CLCA_N"/>
</dbReference>
<dbReference type="Pfam" id="PF08434">
    <property type="entry name" value="CLCA"/>
    <property type="match status" value="1"/>
</dbReference>
<dbReference type="OMA" id="MQNQKCN"/>
<dbReference type="RefSeq" id="XP_009050181.1">
    <property type="nucleotide sequence ID" value="XM_009051933.1"/>
</dbReference>
<dbReference type="Pfam" id="PF00092">
    <property type="entry name" value="VWA"/>
    <property type="match status" value="1"/>
</dbReference>
<dbReference type="KEGG" id="lgi:LOTGIDRAFT_238844"/>
<keyword evidence="1" id="KW-0812">Transmembrane</keyword>
<evidence type="ECO:0000256" key="1">
    <source>
        <dbReference type="SAM" id="Phobius"/>
    </source>
</evidence>
<proteinExistence type="predicted"/>
<keyword evidence="5" id="KW-1185">Reference proteome</keyword>
<feature type="transmembrane region" description="Helical" evidence="1">
    <location>
        <begin position="902"/>
        <end position="923"/>
    </location>
</feature>
<feature type="signal peptide" evidence="2">
    <location>
        <begin position="1"/>
        <end position="21"/>
    </location>
</feature>
<dbReference type="CTD" id="20250888"/>
<dbReference type="Proteomes" id="UP000030746">
    <property type="component" value="Unassembled WGS sequence"/>
</dbReference>
<dbReference type="PANTHER" id="PTHR10579:SF177">
    <property type="entry name" value="CALCIUM-ACTIVATED CHLORIDE CHANNEL REGULATOR 4-LIKE PROTEIN"/>
    <property type="match status" value="1"/>
</dbReference>
<evidence type="ECO:0000256" key="2">
    <source>
        <dbReference type="SAM" id="SignalP"/>
    </source>
</evidence>
<dbReference type="InterPro" id="IPR051266">
    <property type="entry name" value="CLCR"/>
</dbReference>
<dbReference type="InterPro" id="IPR036465">
    <property type="entry name" value="vWFA_dom_sf"/>
</dbReference>
<reference evidence="4 5" key="1">
    <citation type="journal article" date="2013" name="Nature">
        <title>Insights into bilaterian evolution from three spiralian genomes.</title>
        <authorList>
            <person name="Simakov O."/>
            <person name="Marletaz F."/>
            <person name="Cho S.J."/>
            <person name="Edsinger-Gonzales E."/>
            <person name="Havlak P."/>
            <person name="Hellsten U."/>
            <person name="Kuo D.H."/>
            <person name="Larsson T."/>
            <person name="Lv J."/>
            <person name="Arendt D."/>
            <person name="Savage R."/>
            <person name="Osoegawa K."/>
            <person name="de Jong P."/>
            <person name="Grimwood J."/>
            <person name="Chapman J.A."/>
            <person name="Shapiro H."/>
            <person name="Aerts A."/>
            <person name="Otillar R.P."/>
            <person name="Terry A.Y."/>
            <person name="Boore J.L."/>
            <person name="Grigoriev I.V."/>
            <person name="Lindberg D.R."/>
            <person name="Seaver E.C."/>
            <person name="Weisblat D.A."/>
            <person name="Putnam N.H."/>
            <person name="Rokhsar D.S."/>
        </authorList>
    </citation>
    <scope>NUCLEOTIDE SEQUENCE [LARGE SCALE GENOMIC DNA]</scope>
</reference>
<dbReference type="Gene3D" id="3.40.50.410">
    <property type="entry name" value="von Willebrand factor, type A domain"/>
    <property type="match status" value="1"/>
</dbReference>
<feature type="chain" id="PRO_5004718500" description="VWFA domain-containing protein" evidence="2">
    <location>
        <begin position="22"/>
        <end position="974"/>
    </location>
</feature>
<keyword evidence="1" id="KW-1133">Transmembrane helix</keyword>
<dbReference type="PANTHER" id="PTHR10579">
    <property type="entry name" value="CALCIUM-ACTIVATED CHLORIDE CHANNEL REGULATOR"/>
    <property type="match status" value="1"/>
</dbReference>
<dbReference type="SMART" id="SM00327">
    <property type="entry name" value="VWA"/>
    <property type="match status" value="1"/>
</dbReference>